<organism evidence="3 4">
    <name type="scientific">Sulfidibacter corallicola</name>
    <dbReference type="NCBI Taxonomy" id="2818388"/>
    <lineage>
        <taxon>Bacteria</taxon>
        <taxon>Pseudomonadati</taxon>
        <taxon>Acidobacteriota</taxon>
        <taxon>Holophagae</taxon>
        <taxon>Acanthopleuribacterales</taxon>
        <taxon>Acanthopleuribacteraceae</taxon>
        <taxon>Sulfidibacter</taxon>
    </lineage>
</organism>
<reference evidence="3" key="1">
    <citation type="submission" date="2021-03" db="EMBL/GenBank/DDBJ databases">
        <title>Acanthopleuribacteraceae sp. M133.</title>
        <authorList>
            <person name="Wang G."/>
        </authorList>
    </citation>
    <scope>NUCLEOTIDE SEQUENCE</scope>
    <source>
        <strain evidence="3">M133</strain>
    </source>
</reference>
<feature type="transmembrane region" description="Helical" evidence="2">
    <location>
        <begin position="49"/>
        <end position="68"/>
    </location>
</feature>
<proteinExistence type="predicted"/>
<feature type="transmembrane region" description="Helical" evidence="2">
    <location>
        <begin position="12"/>
        <end position="37"/>
    </location>
</feature>
<evidence type="ECO:0000256" key="2">
    <source>
        <dbReference type="SAM" id="Phobius"/>
    </source>
</evidence>
<accession>A0A8A4TUW8</accession>
<dbReference type="EMBL" id="CP071793">
    <property type="protein sequence ID" value="QTD53310.1"/>
    <property type="molecule type" value="Genomic_DNA"/>
</dbReference>
<sequence length="298" mass="32977">MASDASNFPFRLKYFLSHLAVSILVFAVFVGAVLTFWYPIPYFWTEGGYYGLGVATFVDLVMGPLLTLCIAKETKSRKALIFDLVVIGALQIGALGYGLNLVYKERPIAVYLFLETFHVMRTEDLANIGKTPDDLKSLGKPNPHFVFVREPATKTEAKKTMRMVIENQIDIQHQIYLWQPLAERMSLARERAIDVAEFKEGDPEAAAKLEAFAKRHKGSEEVFFYRFSGKFTNTVLAFDGQGEPIGYVDVEPPPPPIVTPPVKDEAPPGIAAPEAPKSEAAPAPEGEPGDENAPQNQN</sequence>
<keyword evidence="4" id="KW-1185">Reference proteome</keyword>
<protein>
    <submittedName>
        <fullName evidence="3">Uncharacterized protein</fullName>
    </submittedName>
</protein>
<dbReference type="Proteomes" id="UP000663929">
    <property type="component" value="Chromosome"/>
</dbReference>
<dbReference type="RefSeq" id="WP_237383412.1">
    <property type="nucleotide sequence ID" value="NZ_CP071793.1"/>
</dbReference>
<feature type="compositionally biased region" description="Low complexity" evidence="1">
    <location>
        <begin position="267"/>
        <end position="298"/>
    </location>
</feature>
<evidence type="ECO:0000313" key="3">
    <source>
        <dbReference type="EMBL" id="QTD53310.1"/>
    </source>
</evidence>
<name>A0A8A4TUW8_SULCO</name>
<feature type="transmembrane region" description="Helical" evidence="2">
    <location>
        <begin position="80"/>
        <end position="103"/>
    </location>
</feature>
<feature type="region of interest" description="Disordered" evidence="1">
    <location>
        <begin position="250"/>
        <end position="298"/>
    </location>
</feature>
<keyword evidence="2" id="KW-0812">Transmembrane</keyword>
<dbReference type="AlphaFoldDB" id="A0A8A4TUW8"/>
<evidence type="ECO:0000256" key="1">
    <source>
        <dbReference type="SAM" id="MobiDB-lite"/>
    </source>
</evidence>
<dbReference type="KEGG" id="scor:J3U87_12715"/>
<evidence type="ECO:0000313" key="4">
    <source>
        <dbReference type="Proteomes" id="UP000663929"/>
    </source>
</evidence>
<keyword evidence="2" id="KW-1133">Transmembrane helix</keyword>
<gene>
    <name evidence="3" type="ORF">J3U87_12715</name>
</gene>
<keyword evidence="2" id="KW-0472">Membrane</keyword>